<dbReference type="InParanoid" id="D6RPM9"/>
<dbReference type="HOGENOM" id="CLU_2867573_0_0_1"/>
<name>D6RPM9_COPC7</name>
<dbReference type="AlphaFoldDB" id="D6RPM9"/>
<dbReference type="GeneID" id="9380050"/>
<protein>
    <submittedName>
        <fullName evidence="1">Uncharacterized protein</fullName>
    </submittedName>
</protein>
<dbReference type="EMBL" id="AACS02000009">
    <property type="protein sequence ID" value="EFI27049.1"/>
    <property type="molecule type" value="Genomic_DNA"/>
</dbReference>
<dbReference type="RefSeq" id="XP_002910543.1">
    <property type="nucleotide sequence ID" value="XM_002910497.1"/>
</dbReference>
<comment type="caution">
    <text evidence="1">The sequence shown here is derived from an EMBL/GenBank/DDBJ whole genome shotgun (WGS) entry which is preliminary data.</text>
</comment>
<keyword evidence="2" id="KW-1185">Reference proteome</keyword>
<sequence length="64" mass="7384">MTHRQSLTTFFQAEMLFSLAESRNLSRVSVVYLPTLWECEYQIVHTISGPVIICRNATCRYAEA</sequence>
<gene>
    <name evidence="1" type="ORF">CC1G_15182</name>
</gene>
<dbReference type="KEGG" id="cci:CC1G_15182"/>
<organism evidence="1 2">
    <name type="scientific">Coprinopsis cinerea (strain Okayama-7 / 130 / ATCC MYA-4618 / FGSC 9003)</name>
    <name type="common">Inky cap fungus</name>
    <name type="synonym">Hormographiella aspergillata</name>
    <dbReference type="NCBI Taxonomy" id="240176"/>
    <lineage>
        <taxon>Eukaryota</taxon>
        <taxon>Fungi</taxon>
        <taxon>Dikarya</taxon>
        <taxon>Basidiomycota</taxon>
        <taxon>Agaricomycotina</taxon>
        <taxon>Agaricomycetes</taxon>
        <taxon>Agaricomycetidae</taxon>
        <taxon>Agaricales</taxon>
        <taxon>Agaricineae</taxon>
        <taxon>Psathyrellaceae</taxon>
        <taxon>Coprinopsis</taxon>
    </lineage>
</organism>
<accession>D6RPM9</accession>
<evidence type="ECO:0000313" key="1">
    <source>
        <dbReference type="EMBL" id="EFI27049.1"/>
    </source>
</evidence>
<proteinExistence type="predicted"/>
<dbReference type="VEuPathDB" id="FungiDB:CC1G_15182"/>
<reference evidence="1 2" key="1">
    <citation type="journal article" date="2010" name="Proc. Natl. Acad. Sci. U.S.A.">
        <title>Insights into evolution of multicellular fungi from the assembled chromosomes of the mushroom Coprinopsis cinerea (Coprinus cinereus).</title>
        <authorList>
            <person name="Stajich J.E."/>
            <person name="Wilke S.K."/>
            <person name="Ahren D."/>
            <person name="Au C.H."/>
            <person name="Birren B.W."/>
            <person name="Borodovsky M."/>
            <person name="Burns C."/>
            <person name="Canback B."/>
            <person name="Casselton L.A."/>
            <person name="Cheng C.K."/>
            <person name="Deng J."/>
            <person name="Dietrich F.S."/>
            <person name="Fargo D.C."/>
            <person name="Farman M.L."/>
            <person name="Gathman A.C."/>
            <person name="Goldberg J."/>
            <person name="Guigo R."/>
            <person name="Hoegger P.J."/>
            <person name="Hooker J.B."/>
            <person name="Huggins A."/>
            <person name="James T.Y."/>
            <person name="Kamada T."/>
            <person name="Kilaru S."/>
            <person name="Kodira C."/>
            <person name="Kues U."/>
            <person name="Kupfer D."/>
            <person name="Kwan H.S."/>
            <person name="Lomsadze A."/>
            <person name="Li W."/>
            <person name="Lilly W.W."/>
            <person name="Ma L.J."/>
            <person name="Mackey A.J."/>
            <person name="Manning G."/>
            <person name="Martin F."/>
            <person name="Muraguchi H."/>
            <person name="Natvig D.O."/>
            <person name="Palmerini H."/>
            <person name="Ramesh M.A."/>
            <person name="Rehmeyer C.J."/>
            <person name="Roe B.A."/>
            <person name="Shenoy N."/>
            <person name="Stanke M."/>
            <person name="Ter-Hovhannisyan V."/>
            <person name="Tunlid A."/>
            <person name="Velagapudi R."/>
            <person name="Vision T.J."/>
            <person name="Zeng Q."/>
            <person name="Zolan M.E."/>
            <person name="Pukkila P.J."/>
        </authorList>
    </citation>
    <scope>NUCLEOTIDE SEQUENCE [LARGE SCALE GENOMIC DNA]</scope>
    <source>
        <strain evidence="2">Okayama-7 / 130 / ATCC MYA-4618 / FGSC 9003</strain>
    </source>
</reference>
<evidence type="ECO:0000313" key="2">
    <source>
        <dbReference type="Proteomes" id="UP000001861"/>
    </source>
</evidence>
<dbReference type="Proteomes" id="UP000001861">
    <property type="component" value="Unassembled WGS sequence"/>
</dbReference>